<organism evidence="1">
    <name type="scientific">hydrothermal vent metagenome</name>
    <dbReference type="NCBI Taxonomy" id="652676"/>
    <lineage>
        <taxon>unclassified sequences</taxon>
        <taxon>metagenomes</taxon>
        <taxon>ecological metagenomes</taxon>
    </lineage>
</organism>
<gene>
    <name evidence="1" type="ORF">MNBD_ALPHA09-499</name>
</gene>
<proteinExistence type="predicted"/>
<dbReference type="AlphaFoldDB" id="A0A3B0TFY3"/>
<accession>A0A3B0TFY3</accession>
<protein>
    <submittedName>
        <fullName evidence="1">Uncharacterized protein</fullName>
    </submittedName>
</protein>
<dbReference type="EMBL" id="UOEM01000105">
    <property type="protein sequence ID" value="VAW17505.1"/>
    <property type="molecule type" value="Genomic_DNA"/>
</dbReference>
<sequence>MGKTSDRKSSGFPISLPFPPDPRHALRRIHAHLVAPRLSGDEFAAIVDAMGYDTIYDFASNFDLPKQSVEDWRTVGMTHESAQLLRGLAKLKMNIRDTIIEFDSYTHVGLEDFFKERNVI</sequence>
<evidence type="ECO:0000313" key="1">
    <source>
        <dbReference type="EMBL" id="VAW17505.1"/>
    </source>
</evidence>
<name>A0A3B0TFY3_9ZZZZ</name>
<reference evidence="1" key="1">
    <citation type="submission" date="2018-06" db="EMBL/GenBank/DDBJ databases">
        <authorList>
            <person name="Zhirakovskaya E."/>
        </authorList>
    </citation>
    <scope>NUCLEOTIDE SEQUENCE</scope>
</reference>